<evidence type="ECO:0000313" key="2">
    <source>
        <dbReference type="Proteomes" id="UP001188597"/>
    </source>
</evidence>
<comment type="caution">
    <text evidence="1">The sequence shown here is derived from an EMBL/GenBank/DDBJ whole genome shotgun (WGS) entry which is preliminary data.</text>
</comment>
<reference evidence="1" key="1">
    <citation type="submission" date="2022-12" db="EMBL/GenBank/DDBJ databases">
        <title>Draft genome assemblies for two species of Escallonia (Escalloniales).</title>
        <authorList>
            <person name="Chanderbali A."/>
            <person name="Dervinis C."/>
            <person name="Anghel I."/>
            <person name="Soltis D."/>
            <person name="Soltis P."/>
            <person name="Zapata F."/>
        </authorList>
    </citation>
    <scope>NUCLEOTIDE SEQUENCE</scope>
    <source>
        <strain evidence="1">UCBG64.0493</strain>
        <tissue evidence="1">Leaf</tissue>
    </source>
</reference>
<dbReference type="Proteomes" id="UP001188597">
    <property type="component" value="Unassembled WGS sequence"/>
</dbReference>
<name>A0AA89AR55_9ASTE</name>
<organism evidence="1 2">
    <name type="scientific">Escallonia herrerae</name>
    <dbReference type="NCBI Taxonomy" id="1293975"/>
    <lineage>
        <taxon>Eukaryota</taxon>
        <taxon>Viridiplantae</taxon>
        <taxon>Streptophyta</taxon>
        <taxon>Embryophyta</taxon>
        <taxon>Tracheophyta</taxon>
        <taxon>Spermatophyta</taxon>
        <taxon>Magnoliopsida</taxon>
        <taxon>eudicotyledons</taxon>
        <taxon>Gunneridae</taxon>
        <taxon>Pentapetalae</taxon>
        <taxon>asterids</taxon>
        <taxon>campanulids</taxon>
        <taxon>Escalloniales</taxon>
        <taxon>Escalloniaceae</taxon>
        <taxon>Escallonia</taxon>
    </lineage>
</organism>
<keyword evidence="2" id="KW-1185">Reference proteome</keyword>
<gene>
    <name evidence="1" type="ORF">RJ639_011080</name>
</gene>
<proteinExistence type="predicted"/>
<dbReference type="EMBL" id="JAVXUP010001473">
    <property type="protein sequence ID" value="KAK3011188.1"/>
    <property type="molecule type" value="Genomic_DNA"/>
</dbReference>
<accession>A0AA89AR55</accession>
<evidence type="ECO:0000313" key="1">
    <source>
        <dbReference type="EMBL" id="KAK3011188.1"/>
    </source>
</evidence>
<dbReference type="AlphaFoldDB" id="A0AA89AR55"/>
<sequence>MEIYLAAQAVRGRGGAPEHQECFAEDDYAADERGGTDARECGESLAEVSVVLEKDAGAVERRAVAVDHLFASTPVPQSLHEPAGSWHMPVLMNYSPQMMQMPVYRHPGAGGSYHGFESHPYNNYGSSYHGVTRNNK</sequence>
<protein>
    <submittedName>
        <fullName evidence="1">Uncharacterized protein</fullName>
    </submittedName>
</protein>